<dbReference type="Proteomes" id="UP000886595">
    <property type="component" value="Unassembled WGS sequence"/>
</dbReference>
<keyword evidence="2" id="KW-1185">Reference proteome</keyword>
<dbReference type="InterPro" id="IPR040338">
    <property type="entry name" value="At1g67623-like"/>
</dbReference>
<protein>
    <submittedName>
        <fullName evidence="1">Uncharacterized protein</fullName>
    </submittedName>
</protein>
<sequence>MVRSTCKSLCALSYGVGVYASVDMFKHPFHPGFEDRLLRRCYDAGNPNTFYIKGVEYFYD</sequence>
<comment type="caution">
    <text evidence="1">The sequence shown here is derived from an EMBL/GenBank/DDBJ whole genome shotgun (WGS) entry which is preliminary data.</text>
</comment>
<organism evidence="1 2">
    <name type="scientific">Brassica carinata</name>
    <name type="common">Ethiopian mustard</name>
    <name type="synonym">Abyssinian cabbage</name>
    <dbReference type="NCBI Taxonomy" id="52824"/>
    <lineage>
        <taxon>Eukaryota</taxon>
        <taxon>Viridiplantae</taxon>
        <taxon>Streptophyta</taxon>
        <taxon>Embryophyta</taxon>
        <taxon>Tracheophyta</taxon>
        <taxon>Spermatophyta</taxon>
        <taxon>Magnoliopsida</taxon>
        <taxon>eudicotyledons</taxon>
        <taxon>Gunneridae</taxon>
        <taxon>Pentapetalae</taxon>
        <taxon>rosids</taxon>
        <taxon>malvids</taxon>
        <taxon>Brassicales</taxon>
        <taxon>Brassicaceae</taxon>
        <taxon>Brassiceae</taxon>
        <taxon>Brassica</taxon>
    </lineage>
</organism>
<dbReference type="OrthoDB" id="1921131at2759"/>
<evidence type="ECO:0000313" key="1">
    <source>
        <dbReference type="EMBL" id="KAG2304118.1"/>
    </source>
</evidence>
<dbReference type="PANTHER" id="PTHR33784">
    <property type="entry name" value="OS05G0482100 PROTEIN"/>
    <property type="match status" value="1"/>
</dbReference>
<dbReference type="EMBL" id="JAAMPC010000007">
    <property type="protein sequence ID" value="KAG2304118.1"/>
    <property type="molecule type" value="Genomic_DNA"/>
</dbReference>
<accession>A0A8X7SAX0</accession>
<dbReference type="AlphaFoldDB" id="A0A8X7SAX0"/>
<proteinExistence type="predicted"/>
<dbReference type="PANTHER" id="PTHR33784:SF35">
    <property type="entry name" value="(RAPE) HYPOTHETICAL PROTEIN"/>
    <property type="match status" value="1"/>
</dbReference>
<reference evidence="1 2" key="1">
    <citation type="submission" date="2020-02" db="EMBL/GenBank/DDBJ databases">
        <authorList>
            <person name="Ma Q."/>
            <person name="Huang Y."/>
            <person name="Song X."/>
            <person name="Pei D."/>
        </authorList>
    </citation>
    <scope>NUCLEOTIDE SEQUENCE [LARGE SCALE GENOMIC DNA]</scope>
    <source>
        <strain evidence="1">Sxm20200214</strain>
        <tissue evidence="1">Leaf</tissue>
    </source>
</reference>
<gene>
    <name evidence="1" type="ORF">Bca52824_032769</name>
</gene>
<name>A0A8X7SAX0_BRACI</name>
<evidence type="ECO:0000313" key="2">
    <source>
        <dbReference type="Proteomes" id="UP000886595"/>
    </source>
</evidence>